<dbReference type="InterPro" id="IPR000582">
    <property type="entry name" value="Acyl-CoA-binding_protein"/>
</dbReference>
<dbReference type="GO" id="GO:0000062">
    <property type="term" value="F:fatty-acyl-CoA binding"/>
    <property type="evidence" value="ECO:0007669"/>
    <property type="project" value="InterPro"/>
</dbReference>
<dbReference type="AlphaFoldDB" id="A0A3S5CDL1"/>
<proteinExistence type="predicted"/>
<comment type="caution">
    <text evidence="2">The sequence shown here is derived from an EMBL/GenBank/DDBJ whole genome shotgun (WGS) entry which is preliminary data.</text>
</comment>
<dbReference type="InterPro" id="IPR014352">
    <property type="entry name" value="FERM/acyl-CoA-bd_prot_sf"/>
</dbReference>
<gene>
    <name evidence="2" type="ORF">PXEA_LOCUS5749</name>
</gene>
<dbReference type="InterPro" id="IPR035984">
    <property type="entry name" value="Acyl-CoA-binding_sf"/>
</dbReference>
<keyword evidence="3" id="KW-1185">Reference proteome</keyword>
<protein>
    <recommendedName>
        <fullName evidence="1">ACB domain-containing protein</fullName>
    </recommendedName>
</protein>
<feature type="domain" description="ACB" evidence="1">
    <location>
        <begin position="6"/>
        <end position="76"/>
    </location>
</feature>
<dbReference type="PROSITE" id="PS51228">
    <property type="entry name" value="ACB_2"/>
    <property type="match status" value="1"/>
</dbReference>
<evidence type="ECO:0000259" key="1">
    <source>
        <dbReference type="PROSITE" id="PS51228"/>
    </source>
</evidence>
<accession>A0A3S5CDL1</accession>
<dbReference type="OrthoDB" id="4567at2759"/>
<reference evidence="2" key="1">
    <citation type="submission" date="2018-11" db="EMBL/GenBank/DDBJ databases">
        <authorList>
            <consortium name="Pathogen Informatics"/>
        </authorList>
    </citation>
    <scope>NUCLEOTIDE SEQUENCE</scope>
</reference>
<evidence type="ECO:0000313" key="3">
    <source>
        <dbReference type="Proteomes" id="UP000784294"/>
    </source>
</evidence>
<name>A0A3S5CDL1_9PLAT</name>
<dbReference type="EMBL" id="CAAALY010014396">
    <property type="protein sequence ID" value="VEL12309.1"/>
    <property type="molecule type" value="Genomic_DNA"/>
</dbReference>
<dbReference type="Gene3D" id="1.20.80.10">
    <property type="match status" value="2"/>
</dbReference>
<organism evidence="2 3">
    <name type="scientific">Protopolystoma xenopodis</name>
    <dbReference type="NCBI Taxonomy" id="117903"/>
    <lineage>
        <taxon>Eukaryota</taxon>
        <taxon>Metazoa</taxon>
        <taxon>Spiralia</taxon>
        <taxon>Lophotrochozoa</taxon>
        <taxon>Platyhelminthes</taxon>
        <taxon>Monogenea</taxon>
        <taxon>Polyopisthocotylea</taxon>
        <taxon>Polystomatidea</taxon>
        <taxon>Polystomatidae</taxon>
        <taxon>Protopolystoma</taxon>
    </lineage>
</organism>
<dbReference type="SUPFAM" id="SSF47027">
    <property type="entry name" value="Acyl-CoA binding protein"/>
    <property type="match status" value="1"/>
</dbReference>
<dbReference type="Proteomes" id="UP000784294">
    <property type="component" value="Unassembled WGS sequence"/>
</dbReference>
<sequence length="141" mass="15952">MEVIDVSKQFDQATAFVRSIAGELNEEQLLTLYGLFKQVVQHFLEAWNKLGEKITKEEAQKTYIEVLSVIRPDWNTTRSSDPTGIRVCVSRPVPEAETEEPPADAVKTLVDFVKDKQFDRFSATLRMDSTQANVADEMVGQ</sequence>
<evidence type="ECO:0000313" key="2">
    <source>
        <dbReference type="EMBL" id="VEL12309.1"/>
    </source>
</evidence>